<gene>
    <name evidence="5" type="ORF">SAMN06295960_3764</name>
</gene>
<dbReference type="NCBIfam" id="NF040535">
    <property type="entry name" value="LiaF_C_term"/>
    <property type="match status" value="1"/>
</dbReference>
<feature type="region of interest" description="Disordered" evidence="1">
    <location>
        <begin position="114"/>
        <end position="217"/>
    </location>
</feature>
<dbReference type="OrthoDB" id="2351415at2"/>
<evidence type="ECO:0000256" key="2">
    <source>
        <dbReference type="SAM" id="Phobius"/>
    </source>
</evidence>
<feature type="compositionally biased region" description="Basic residues" evidence="1">
    <location>
        <begin position="199"/>
        <end position="208"/>
    </location>
</feature>
<feature type="compositionally biased region" description="Basic and acidic residues" evidence="1">
    <location>
        <begin position="175"/>
        <end position="184"/>
    </location>
</feature>
<keyword evidence="2" id="KW-0812">Transmembrane</keyword>
<reference evidence="5 6" key="1">
    <citation type="submission" date="2017-04" db="EMBL/GenBank/DDBJ databases">
        <authorList>
            <person name="Afonso C.L."/>
            <person name="Miller P.J."/>
            <person name="Scott M.A."/>
            <person name="Spackman E."/>
            <person name="Goraichik I."/>
            <person name="Dimitrov K.M."/>
            <person name="Suarez D.L."/>
            <person name="Swayne D.E."/>
        </authorList>
    </citation>
    <scope>NUCLEOTIDE SEQUENCE [LARGE SCALE GENOMIC DNA]</scope>
    <source>
        <strain evidence="5 6">11</strain>
    </source>
</reference>
<dbReference type="RefSeq" id="WP_085496729.1">
    <property type="nucleotide sequence ID" value="NZ_FXAZ01000005.1"/>
</dbReference>
<organism evidence="5 6">
    <name type="scientific">Paenibacillus aquistagni</name>
    <dbReference type="NCBI Taxonomy" id="1852522"/>
    <lineage>
        <taxon>Bacteria</taxon>
        <taxon>Bacillati</taxon>
        <taxon>Bacillota</taxon>
        <taxon>Bacilli</taxon>
        <taxon>Bacillales</taxon>
        <taxon>Paenibacillaceae</taxon>
        <taxon>Paenibacillus</taxon>
    </lineage>
</organism>
<feature type="transmembrane region" description="Helical" evidence="2">
    <location>
        <begin position="7"/>
        <end position="26"/>
    </location>
</feature>
<dbReference type="InterPro" id="IPR054331">
    <property type="entry name" value="LiaF_TM"/>
</dbReference>
<keyword evidence="2" id="KW-0472">Membrane</keyword>
<evidence type="ECO:0000259" key="3">
    <source>
        <dbReference type="Pfam" id="PF09922"/>
    </source>
</evidence>
<feature type="compositionally biased region" description="Polar residues" evidence="1">
    <location>
        <begin position="189"/>
        <end position="198"/>
    </location>
</feature>
<proteinExistence type="predicted"/>
<evidence type="ECO:0000259" key="4">
    <source>
        <dbReference type="Pfam" id="PF22570"/>
    </source>
</evidence>
<keyword evidence="6" id="KW-1185">Reference proteome</keyword>
<name>A0A1X7LLI7_9BACL</name>
<dbReference type="Proteomes" id="UP000193834">
    <property type="component" value="Unassembled WGS sequence"/>
</dbReference>
<feature type="compositionally biased region" description="Polar residues" evidence="1">
    <location>
        <begin position="122"/>
        <end position="145"/>
    </location>
</feature>
<protein>
    <submittedName>
        <fullName evidence="5">Lia operon protein LiaF</fullName>
    </submittedName>
</protein>
<accession>A0A1X7LLI7</accession>
<dbReference type="STRING" id="1852522.SAMN06295960_3764"/>
<keyword evidence="2" id="KW-1133">Transmembrane helix</keyword>
<dbReference type="EMBL" id="FXAZ01000005">
    <property type="protein sequence ID" value="SMG54530.1"/>
    <property type="molecule type" value="Genomic_DNA"/>
</dbReference>
<feature type="domain" description="Cell wall-active antibiotics response LiaF-like C-terminal" evidence="3">
    <location>
        <begin position="232"/>
        <end position="346"/>
    </location>
</feature>
<sequence length="350" mass="39005">MNKRSSWLGGLVLIGIGLIFLLQQWGIIDFNFSIGELISTFWPLIVIYVGLSGLLQGGFWGIFPLGVGAYFLMSNLNVITMGFGEFIRMAAPAVLIVAGLWLLFRPKRNRRKQAGHMEDYLDQSSYPPKSGDDGTSTYNSNTMNADSGLEEDPLAKYENYPDPFKNVDYSNDKGPSFEEMEKQGGKFQAQHNKSSQNQGHKHKHHHKHHDDYADDGSSSWHYDGKSINKSGFIGDFSIGQDYWELKPMNVSHFIGDTSIDLTKAQVPYGETKLNISAFIGDVKVYVPNDVDLGVAVTSSSFIGDVKVFGQNLEGFMRNVQTQTPNYHEANKKIRLVVSGFISDIKVVKVG</sequence>
<evidence type="ECO:0000313" key="6">
    <source>
        <dbReference type="Proteomes" id="UP000193834"/>
    </source>
</evidence>
<dbReference type="AlphaFoldDB" id="A0A1X7LLI7"/>
<dbReference type="InterPro" id="IPR047793">
    <property type="entry name" value="LiaF_C"/>
</dbReference>
<feature type="domain" description="LiaF transmembrane" evidence="4">
    <location>
        <begin position="9"/>
        <end position="109"/>
    </location>
</feature>
<dbReference type="Pfam" id="PF09922">
    <property type="entry name" value="LiaF-like_C"/>
    <property type="match status" value="1"/>
</dbReference>
<evidence type="ECO:0000256" key="1">
    <source>
        <dbReference type="SAM" id="MobiDB-lite"/>
    </source>
</evidence>
<feature type="transmembrane region" description="Helical" evidence="2">
    <location>
        <begin position="58"/>
        <end position="80"/>
    </location>
</feature>
<dbReference type="InterPro" id="IPR024425">
    <property type="entry name" value="LiaF-like_C"/>
</dbReference>
<dbReference type="Pfam" id="PF22570">
    <property type="entry name" value="LiaF-TM"/>
    <property type="match status" value="1"/>
</dbReference>
<feature type="transmembrane region" description="Helical" evidence="2">
    <location>
        <begin position="32"/>
        <end position="51"/>
    </location>
</feature>
<feature type="transmembrane region" description="Helical" evidence="2">
    <location>
        <begin position="86"/>
        <end position="104"/>
    </location>
</feature>
<evidence type="ECO:0000313" key="5">
    <source>
        <dbReference type="EMBL" id="SMG54530.1"/>
    </source>
</evidence>